<feature type="compositionally biased region" description="Gly residues" evidence="1">
    <location>
        <begin position="220"/>
        <end position="236"/>
    </location>
</feature>
<accession>A0ABZ2LRD1</accession>
<protein>
    <recommendedName>
        <fullName evidence="4">PE-PGRS family protein</fullName>
    </recommendedName>
</protein>
<evidence type="ECO:0008006" key="4">
    <source>
        <dbReference type="Google" id="ProtNLM"/>
    </source>
</evidence>
<name>A0ABZ2LRD1_9BACT</name>
<dbReference type="RefSeq" id="WP_394823084.1">
    <property type="nucleotide sequence ID" value="NZ_CP089984.1"/>
</dbReference>
<proteinExistence type="predicted"/>
<sequence>MSKDPAESPQCVDFAVGVFVHPNGNDANPGTKTHPVATIPGALAKASATQVRVYVCEGNYANNVVVSWSKSIYGGFACDWASLGRTVTVAPPAGVPLTVKANGVTVADITFHAPPGSAASPSSIAAIVERAQRVVLKRLTLTAADAADGSSGKGPAEQLPRALKGNDASGANGGPAQPSPAIPCANGSGTTQGGAGGGENQAGAPGQPFGVYDGGPNKTGVGGQGGGSCGAGGTGLDGADAPAGSHGTGASQTGTIQNGTWVPQDGQAGALGRVGQGGGGGGGSAPGDRAGGGSGGAGGCGGNAGHAGKGGGASIALLSIASDVTVVAGAFTAKKPGNGGAGASGQKGQLGGYGGIYSPGACQAGNGGAGGYGGAGGGGAGGVSAAILSSGTAPSLQNDPTLTAASQGGSAGPGGIVGTNDGIPGAAGPKVLVP</sequence>
<gene>
    <name evidence="2" type="ORF">LZC94_37225</name>
</gene>
<feature type="compositionally biased region" description="Gly residues" evidence="1">
    <location>
        <begin position="272"/>
        <end position="297"/>
    </location>
</feature>
<feature type="compositionally biased region" description="Polar residues" evidence="1">
    <location>
        <begin position="390"/>
        <end position="407"/>
    </location>
</feature>
<organism evidence="2 3">
    <name type="scientific">Pendulispora albinea</name>
    <dbReference type="NCBI Taxonomy" id="2741071"/>
    <lineage>
        <taxon>Bacteria</taxon>
        <taxon>Pseudomonadati</taxon>
        <taxon>Myxococcota</taxon>
        <taxon>Myxococcia</taxon>
        <taxon>Myxococcales</taxon>
        <taxon>Sorangiineae</taxon>
        <taxon>Pendulisporaceae</taxon>
        <taxon>Pendulispora</taxon>
    </lineage>
</organism>
<feature type="compositionally biased region" description="Polar residues" evidence="1">
    <location>
        <begin position="248"/>
        <end position="261"/>
    </location>
</feature>
<dbReference type="EMBL" id="CP089984">
    <property type="protein sequence ID" value="WXB13474.1"/>
    <property type="molecule type" value="Genomic_DNA"/>
</dbReference>
<feature type="region of interest" description="Disordered" evidence="1">
    <location>
        <begin position="390"/>
        <end position="434"/>
    </location>
</feature>
<dbReference type="InterPro" id="IPR012334">
    <property type="entry name" value="Pectin_lyas_fold"/>
</dbReference>
<dbReference type="SUPFAM" id="SSF51126">
    <property type="entry name" value="Pectin lyase-like"/>
    <property type="match status" value="1"/>
</dbReference>
<dbReference type="Proteomes" id="UP001370348">
    <property type="component" value="Chromosome"/>
</dbReference>
<dbReference type="Gene3D" id="2.160.20.10">
    <property type="entry name" value="Single-stranded right-handed beta-helix, Pectin lyase-like"/>
    <property type="match status" value="1"/>
</dbReference>
<dbReference type="InterPro" id="IPR011050">
    <property type="entry name" value="Pectin_lyase_fold/virulence"/>
</dbReference>
<keyword evidence="3" id="KW-1185">Reference proteome</keyword>
<feature type="compositionally biased region" description="Gly residues" evidence="1">
    <location>
        <begin position="190"/>
        <end position="200"/>
    </location>
</feature>
<evidence type="ECO:0000256" key="1">
    <source>
        <dbReference type="SAM" id="MobiDB-lite"/>
    </source>
</evidence>
<evidence type="ECO:0000313" key="3">
    <source>
        <dbReference type="Proteomes" id="UP001370348"/>
    </source>
</evidence>
<reference evidence="2 3" key="1">
    <citation type="submission" date="2021-12" db="EMBL/GenBank/DDBJ databases">
        <title>Discovery of the Pendulisporaceae a myxobacterial family with distinct sporulation behavior and unique specialized metabolism.</title>
        <authorList>
            <person name="Garcia R."/>
            <person name="Popoff A."/>
            <person name="Bader C.D."/>
            <person name="Loehr J."/>
            <person name="Walesch S."/>
            <person name="Walt C."/>
            <person name="Boldt J."/>
            <person name="Bunk B."/>
            <person name="Haeckl F.J.F.P.J."/>
            <person name="Gunesch A.P."/>
            <person name="Birkelbach J."/>
            <person name="Nuebel U."/>
            <person name="Pietschmann T."/>
            <person name="Bach T."/>
            <person name="Mueller R."/>
        </authorList>
    </citation>
    <scope>NUCLEOTIDE SEQUENCE [LARGE SCALE GENOMIC DNA]</scope>
    <source>
        <strain evidence="2 3">MSr11954</strain>
    </source>
</reference>
<feature type="region of interest" description="Disordered" evidence="1">
    <location>
        <begin position="146"/>
        <end position="297"/>
    </location>
</feature>
<feature type="compositionally biased region" description="Low complexity" evidence="1">
    <location>
        <begin position="201"/>
        <end position="219"/>
    </location>
</feature>
<evidence type="ECO:0000313" key="2">
    <source>
        <dbReference type="EMBL" id="WXB13474.1"/>
    </source>
</evidence>